<keyword evidence="1" id="KW-0472">Membrane</keyword>
<gene>
    <name evidence="2" type="ORF">SAMN02910291_01365</name>
</gene>
<name>A0AA94HSL4_DESDE</name>
<comment type="caution">
    <text evidence="2">The sequence shown here is derived from an EMBL/GenBank/DDBJ whole genome shotgun (WGS) entry which is preliminary data.</text>
</comment>
<evidence type="ECO:0000256" key="1">
    <source>
        <dbReference type="SAM" id="Phobius"/>
    </source>
</evidence>
<accession>A0AA94HSL4</accession>
<reference evidence="3" key="1">
    <citation type="submission" date="2016-11" db="EMBL/GenBank/DDBJ databases">
        <authorList>
            <person name="Jaros S."/>
            <person name="Januszkiewicz K."/>
            <person name="Wedrychowicz H."/>
        </authorList>
    </citation>
    <scope>NUCLEOTIDE SEQUENCE [LARGE SCALE GENOMIC DNA]</scope>
    <source>
        <strain evidence="3">DSM 7057</strain>
    </source>
</reference>
<sequence length="81" mass="8845">MDIQLIIVALCIAAAAFFVIRRMVRAMRKGQCGCGCDSGCGSTDRSREMSCCCTGKSADDDEARRLESARIDSGHKPEERQ</sequence>
<evidence type="ECO:0000313" key="2">
    <source>
        <dbReference type="EMBL" id="SFW45370.1"/>
    </source>
</evidence>
<protein>
    <submittedName>
        <fullName evidence="2">Virus attachment protein p12 family protein</fullName>
    </submittedName>
</protein>
<proteinExistence type="predicted"/>
<keyword evidence="1" id="KW-1133">Transmembrane helix</keyword>
<feature type="transmembrane region" description="Helical" evidence="1">
    <location>
        <begin position="6"/>
        <end position="24"/>
    </location>
</feature>
<keyword evidence="1" id="KW-0812">Transmembrane</keyword>
<dbReference type="EMBL" id="FPIW01000019">
    <property type="protein sequence ID" value="SFW45370.1"/>
    <property type="molecule type" value="Genomic_DNA"/>
</dbReference>
<evidence type="ECO:0000313" key="3">
    <source>
        <dbReference type="Proteomes" id="UP000182680"/>
    </source>
</evidence>
<dbReference type="RefSeq" id="WP_012624240.1">
    <property type="nucleotide sequence ID" value="NZ_FPIW01000019.1"/>
</dbReference>
<dbReference type="Proteomes" id="UP000182680">
    <property type="component" value="Unassembled WGS sequence"/>
</dbReference>
<dbReference type="AlphaFoldDB" id="A0AA94HSL4"/>
<organism evidence="2 3">
    <name type="scientific">Desulfovibrio desulfuricans</name>
    <dbReference type="NCBI Taxonomy" id="876"/>
    <lineage>
        <taxon>Bacteria</taxon>
        <taxon>Pseudomonadati</taxon>
        <taxon>Thermodesulfobacteriota</taxon>
        <taxon>Desulfovibrionia</taxon>
        <taxon>Desulfovibrionales</taxon>
        <taxon>Desulfovibrionaceae</taxon>
        <taxon>Desulfovibrio</taxon>
    </lineage>
</organism>
<dbReference type="Pfam" id="PF12669">
    <property type="entry name" value="FeoB_associated"/>
    <property type="match status" value="1"/>
</dbReference>